<feature type="chain" id="PRO_5043889001" evidence="1">
    <location>
        <begin position="27"/>
        <end position="296"/>
    </location>
</feature>
<protein>
    <submittedName>
        <fullName evidence="2">Uncharacterized protein</fullName>
    </submittedName>
</protein>
<name>A0AAV9U850_9PEZI</name>
<accession>A0AAV9U850</accession>
<reference evidence="2 3" key="1">
    <citation type="submission" date="2019-10" db="EMBL/GenBank/DDBJ databases">
        <authorList>
            <person name="Palmer J.M."/>
        </authorList>
    </citation>
    <scope>NUCLEOTIDE SEQUENCE [LARGE SCALE GENOMIC DNA]</scope>
    <source>
        <strain evidence="2 3">TWF696</strain>
    </source>
</reference>
<dbReference type="EMBL" id="JAVHNQ010000011">
    <property type="protein sequence ID" value="KAK6336489.1"/>
    <property type="molecule type" value="Genomic_DNA"/>
</dbReference>
<dbReference type="Proteomes" id="UP001375240">
    <property type="component" value="Unassembled WGS sequence"/>
</dbReference>
<gene>
    <name evidence="2" type="ORF">TWF696_002039</name>
</gene>
<keyword evidence="1" id="KW-0732">Signal</keyword>
<sequence>MLSVGTAAVALAICLSFQLNLRLALAEGDHTVDLPPMELFGGGRTQRLLWAEPNDIRLCLIDWSMPDTTNQPFGVRECAGQAEEDDNGEFWILGRKNSAANTTKDFEGMIGNAGTGRCMQWRPAPANKTWNPSPFKAVTYGNITSEPCDEKNEYQYFQIPNFLVDSSMSGLRPKAFKHRCPKDMHPTILTSRKRALVVYGCGTGEWYNWPVGVEFGWYYYNITSSRMELLHDGDERFDDIECCLGPDEFKKGTWCNSVYTQATKDNPMDWKEYWDGLCVGLFSNYIGYKGPWSDPG</sequence>
<feature type="signal peptide" evidence="1">
    <location>
        <begin position="1"/>
        <end position="26"/>
    </location>
</feature>
<dbReference type="AlphaFoldDB" id="A0AAV9U850"/>
<evidence type="ECO:0000256" key="1">
    <source>
        <dbReference type="SAM" id="SignalP"/>
    </source>
</evidence>
<organism evidence="2 3">
    <name type="scientific">Orbilia brochopaga</name>
    <dbReference type="NCBI Taxonomy" id="3140254"/>
    <lineage>
        <taxon>Eukaryota</taxon>
        <taxon>Fungi</taxon>
        <taxon>Dikarya</taxon>
        <taxon>Ascomycota</taxon>
        <taxon>Pezizomycotina</taxon>
        <taxon>Orbiliomycetes</taxon>
        <taxon>Orbiliales</taxon>
        <taxon>Orbiliaceae</taxon>
        <taxon>Orbilia</taxon>
    </lineage>
</organism>
<comment type="caution">
    <text evidence="2">The sequence shown here is derived from an EMBL/GenBank/DDBJ whole genome shotgun (WGS) entry which is preliminary data.</text>
</comment>
<keyword evidence="3" id="KW-1185">Reference proteome</keyword>
<evidence type="ECO:0000313" key="3">
    <source>
        <dbReference type="Proteomes" id="UP001375240"/>
    </source>
</evidence>
<evidence type="ECO:0000313" key="2">
    <source>
        <dbReference type="EMBL" id="KAK6336489.1"/>
    </source>
</evidence>
<proteinExistence type="predicted"/>